<proteinExistence type="predicted"/>
<dbReference type="SUPFAM" id="SSF51445">
    <property type="entry name" value="(Trans)glycosidases"/>
    <property type="match status" value="1"/>
</dbReference>
<dbReference type="InterPro" id="IPR039743">
    <property type="entry name" value="6GAL/EXGAL"/>
</dbReference>
<dbReference type="Proteomes" id="UP001168642">
    <property type="component" value="Unassembled WGS sequence"/>
</dbReference>
<dbReference type="Gene3D" id="3.20.20.80">
    <property type="entry name" value="Glycosidases"/>
    <property type="match status" value="1"/>
</dbReference>
<name>A0ABT8VMW9_9FLAO</name>
<dbReference type="GO" id="GO:0016787">
    <property type="term" value="F:hydrolase activity"/>
    <property type="evidence" value="ECO:0007669"/>
    <property type="project" value="UniProtKB-KW"/>
</dbReference>
<evidence type="ECO:0000259" key="1">
    <source>
        <dbReference type="Pfam" id="PF14587"/>
    </source>
</evidence>
<keyword evidence="3" id="KW-1185">Reference proteome</keyword>
<keyword evidence="2" id="KW-0378">Hydrolase</keyword>
<dbReference type="EMBL" id="JAUMIT010000001">
    <property type="protein sequence ID" value="MDO3693324.1"/>
    <property type="molecule type" value="Genomic_DNA"/>
</dbReference>
<organism evidence="2 3">
    <name type="scientific">Wenyingzhuangia gilva</name>
    <dbReference type="NCBI Taxonomy" id="3057677"/>
    <lineage>
        <taxon>Bacteria</taxon>
        <taxon>Pseudomonadati</taxon>
        <taxon>Bacteroidota</taxon>
        <taxon>Flavobacteriia</taxon>
        <taxon>Flavobacteriales</taxon>
        <taxon>Flavobacteriaceae</taxon>
        <taxon>Wenyingzhuangia</taxon>
    </lineage>
</organism>
<dbReference type="InterPro" id="IPR013780">
    <property type="entry name" value="Glyco_hydro_b"/>
</dbReference>
<dbReference type="PANTHER" id="PTHR42767">
    <property type="entry name" value="ENDO-BETA-1,6-GALACTANASE"/>
    <property type="match status" value="1"/>
</dbReference>
<sequence>MIINKIFITLFTAFFFVTIFPAYSQSKSIEQTKDSTDFVTIEIDENEEYQIIDHFGASDAWSTQFVGNWPLVKREAIADLLFSTEVDEYQNPIGIGLSIWRFNVGAGSAEQGSESGIKDEWRRAESFLEADGTYNWDRQKGQIWFAKAAKERKVSKLLMFLNSPPVNITKNKKAYASNKQPNLDKDQFVFYADYLTTVVEGLNKMGLTVDYISPVNEPQWDWSDGGQEGTPFTNSDIAGITKALNKSLVDKKLKTKIDIAEAAKIDYLYQKDDKPFRSTQIDAFFNSNSSNYIGDLSNVSKTISGHSYFTTSPNDVAVNKRKELYKAIDNISGLKYWMSEYCILGGNSGEIDGNKRDLGMTSALYLAKVIHNDLVFAQASSWQWWVAISPYDYKDGLIYIDKNKQDGNFYESKMLWTLGNYSRFIRPNDVRIATESTDSKLLISSYQNKKEKIITTVIVNNCNEKRIVKLNFKNHHYKAISSYTTNYKLNLRYQNIKTEELVIPEKSVVTILSTQN</sequence>
<dbReference type="PANTHER" id="PTHR42767:SF1">
    <property type="entry name" value="ENDO-BETA-1,6-GALACTANASE-LIKE DOMAIN-CONTAINING PROTEIN"/>
    <property type="match status" value="1"/>
</dbReference>
<dbReference type="InterPro" id="IPR039514">
    <property type="entry name" value="6GAL-like"/>
</dbReference>
<evidence type="ECO:0000313" key="2">
    <source>
        <dbReference type="EMBL" id="MDO3693324.1"/>
    </source>
</evidence>
<dbReference type="RefSeq" id="WP_302882596.1">
    <property type="nucleotide sequence ID" value="NZ_JAUMIT010000001.1"/>
</dbReference>
<reference evidence="2" key="1">
    <citation type="submission" date="2023-07" db="EMBL/GenBank/DDBJ databases">
        <title>Wenyingzhuangia sp. chi5 genome sequencing and assembly.</title>
        <authorList>
            <person name="Park S."/>
        </authorList>
    </citation>
    <scope>NUCLEOTIDE SEQUENCE</scope>
    <source>
        <strain evidence="2">Chi5</strain>
    </source>
</reference>
<dbReference type="Gene3D" id="2.60.40.1180">
    <property type="entry name" value="Golgi alpha-mannosidase II"/>
    <property type="match status" value="1"/>
</dbReference>
<protein>
    <submittedName>
        <fullName evidence="2">Glycoside hydrolase</fullName>
    </submittedName>
</protein>
<dbReference type="Pfam" id="PF14587">
    <property type="entry name" value="Glyco_hydr_30_2"/>
    <property type="match status" value="1"/>
</dbReference>
<comment type="caution">
    <text evidence="2">The sequence shown here is derived from an EMBL/GenBank/DDBJ whole genome shotgun (WGS) entry which is preliminary data.</text>
</comment>
<accession>A0ABT8VMW9</accession>
<dbReference type="InterPro" id="IPR017853">
    <property type="entry name" value="GH"/>
</dbReference>
<feature type="domain" description="Endo-beta-1,6-galactanase-like" evidence="1">
    <location>
        <begin position="39"/>
        <end position="399"/>
    </location>
</feature>
<gene>
    <name evidence="2" type="ORF">QVZ41_00480</name>
</gene>
<evidence type="ECO:0000313" key="3">
    <source>
        <dbReference type="Proteomes" id="UP001168642"/>
    </source>
</evidence>